<accession>A0A060N5Q1</accession>
<keyword evidence="1" id="KW-0175">Coiled coil</keyword>
<dbReference type="RefSeq" id="WP_030031960.1">
    <property type="nucleotide sequence ID" value="NZ_BA000058.1"/>
</dbReference>
<dbReference type="AlphaFoldDB" id="A0A060N5Q1"/>
<evidence type="ECO:0000256" key="1">
    <source>
        <dbReference type="SAM" id="Coils"/>
    </source>
</evidence>
<reference evidence="2" key="1">
    <citation type="submission" date="2013-10" db="EMBL/GenBank/DDBJ databases">
        <title>Draft genome sequence of Clostridium botulinum type B strain Osaka05.</title>
        <authorList>
            <person name="Sakaguchi Y."/>
            <person name="Hosomi K."/>
            <person name="Uchiyama J."/>
            <person name="Ogura Y."/>
            <person name="Sakaguchi M."/>
            <person name="Kohda T."/>
            <person name="Mukamoto M."/>
            <person name="Misawa N."/>
            <person name="Matsuzaki S."/>
            <person name="Hayashi T."/>
            <person name="Kozaki S."/>
        </authorList>
    </citation>
    <scope>NUCLEOTIDE SEQUENCE</scope>
    <source>
        <strain evidence="2">Osaka05</strain>
    </source>
</reference>
<evidence type="ECO:0000313" key="2">
    <source>
        <dbReference type="EMBL" id="BAO04885.1"/>
    </source>
</evidence>
<dbReference type="HOGENOM" id="CLU_2092513_0_0_9"/>
<organism evidence="2">
    <name type="scientific">Clostridium botulinum B str. Osaka05</name>
    <dbReference type="NCBI Taxonomy" id="1407017"/>
    <lineage>
        <taxon>Bacteria</taxon>
        <taxon>Bacillati</taxon>
        <taxon>Bacillota</taxon>
        <taxon>Clostridia</taxon>
        <taxon>Eubacteriales</taxon>
        <taxon>Clostridiaceae</taxon>
        <taxon>Clostridium</taxon>
    </lineage>
</organism>
<proteinExistence type="predicted"/>
<feature type="coiled-coil region" evidence="1">
    <location>
        <begin position="8"/>
        <end position="35"/>
    </location>
</feature>
<dbReference type="EMBL" id="BA000058">
    <property type="protein sequence ID" value="BAO04885.1"/>
    <property type="molecule type" value="Genomic_DNA"/>
</dbReference>
<dbReference type="Proteomes" id="UP000054164">
    <property type="component" value="Unassembled WGS sequence"/>
</dbReference>
<sequence length="116" mass="13591">MLNKTNWEKEIIDNAKSYQKENEEMIQRLVQKLRTISLFGTYIKKENIALAMENFTVEENEYNIFITGQACFDTDEGEDFIDNCIFGISKMGLINWTDDFGDIELEYIDDIVVLEL</sequence>
<name>A0A060N5Q1_CLOBO</name>
<gene>
    <name evidence="2" type="ORF">CBO05P1_166</name>
</gene>
<protein>
    <submittedName>
        <fullName evidence="2">Uncharacterized protein</fullName>
    </submittedName>
</protein>